<dbReference type="PANTHER" id="PTHR10928:SF2">
    <property type="entry name" value="SUPPRESSOR OF FUSED HOMOLOG"/>
    <property type="match status" value="1"/>
</dbReference>
<proteinExistence type="predicted"/>
<dbReference type="RefSeq" id="WP_077388955.1">
    <property type="nucleotide sequence ID" value="NZ_CP019645.1"/>
</dbReference>
<dbReference type="SUPFAM" id="SSF103359">
    <property type="entry name" value="Suppressor of Fused, N-terminal domain"/>
    <property type="match status" value="1"/>
</dbReference>
<dbReference type="InterPro" id="IPR037181">
    <property type="entry name" value="SUFU_N"/>
</dbReference>
<dbReference type="InterPro" id="IPR007768">
    <property type="entry name" value="Suppressor_of_fused"/>
</dbReference>
<organism evidence="2 3">
    <name type="scientific">Helicobacter bilis</name>
    <dbReference type="NCBI Taxonomy" id="37372"/>
    <lineage>
        <taxon>Bacteria</taxon>
        <taxon>Pseudomonadati</taxon>
        <taxon>Campylobacterota</taxon>
        <taxon>Epsilonproteobacteria</taxon>
        <taxon>Campylobacterales</taxon>
        <taxon>Helicobacteraceae</taxon>
        <taxon>Helicobacter</taxon>
    </lineage>
</organism>
<reference evidence="2 3" key="1">
    <citation type="submission" date="2017-02" db="EMBL/GenBank/DDBJ databases">
        <title>Whole genome sequencing of Helicobacter bilis strain AAQJH.</title>
        <authorList>
            <person name="Conlan S."/>
            <person name="Thomas P.J."/>
            <person name="Mullikin J."/>
            <person name="Palmore T.N."/>
            <person name="Frank K.M."/>
            <person name="Segre J.A."/>
        </authorList>
    </citation>
    <scope>NUCLEOTIDE SEQUENCE [LARGE SCALE GENOMIC DNA]</scope>
    <source>
        <strain evidence="2 3">AAQJH</strain>
    </source>
</reference>
<dbReference type="AlphaFoldDB" id="A0A1Q2LI30"/>
<evidence type="ECO:0000259" key="1">
    <source>
        <dbReference type="Pfam" id="PF05076"/>
    </source>
</evidence>
<dbReference type="GO" id="GO:0005737">
    <property type="term" value="C:cytoplasm"/>
    <property type="evidence" value="ECO:0007669"/>
    <property type="project" value="TreeGrafter"/>
</dbReference>
<dbReference type="PANTHER" id="PTHR10928">
    <property type="entry name" value="SUPPRESSOR OF FUSED"/>
    <property type="match status" value="1"/>
</dbReference>
<accession>A0A1Q2LI30</accession>
<dbReference type="KEGG" id="hbl:XJ32_07995"/>
<evidence type="ECO:0000313" key="2">
    <source>
        <dbReference type="EMBL" id="AQQ60043.1"/>
    </source>
</evidence>
<sequence length="225" mass="25915">MTLEEYKQKIEKNPDYSPGWEAIESCFSAIYGDQKPRHYATNLASRANLGGDQYLDGYSIYTSMNEYQHIVTYGMSELYANEESFGGEWSGWGYEMTFKLVANKPEECLWVLNTLANLAFFTNTQESYLENLQFIAGDGKSLSRDDKSLITAMIVTHDTEIQGVTTEHGKLQFLQLVGITQKELEWIMQYDNADDNKKSIQELIYKMQDDNPYLATDMNRQKSYV</sequence>
<evidence type="ECO:0000313" key="3">
    <source>
        <dbReference type="Proteomes" id="UP000188298"/>
    </source>
</evidence>
<dbReference type="Proteomes" id="UP000188298">
    <property type="component" value="Chromosome"/>
</dbReference>
<dbReference type="InterPro" id="IPR020941">
    <property type="entry name" value="SUFU-like_domain"/>
</dbReference>
<dbReference type="Pfam" id="PF05076">
    <property type="entry name" value="SUFU"/>
    <property type="match status" value="1"/>
</dbReference>
<feature type="domain" description="Suppressor of fused-like" evidence="1">
    <location>
        <begin position="52"/>
        <end position="221"/>
    </location>
</feature>
<name>A0A1Q2LI30_9HELI</name>
<dbReference type="EMBL" id="CP019645">
    <property type="protein sequence ID" value="AQQ60043.1"/>
    <property type="molecule type" value="Genomic_DNA"/>
</dbReference>
<protein>
    <submittedName>
        <fullName evidence="2">Suppressor of fused domain protein</fullName>
    </submittedName>
</protein>
<gene>
    <name evidence="2" type="ORF">XJ32_07995</name>
</gene>